<dbReference type="PANTHER" id="PTHR30255:SF2">
    <property type="entry name" value="SINGLE-STRANDED-DNA-SPECIFIC EXONUCLEASE RECJ"/>
    <property type="match status" value="1"/>
</dbReference>
<feature type="domain" description="DDH" evidence="2">
    <location>
        <begin position="78"/>
        <end position="196"/>
    </location>
</feature>
<dbReference type="EMBL" id="KQ086258">
    <property type="protein sequence ID" value="KLO05887.1"/>
    <property type="molecule type" value="Genomic_DNA"/>
</dbReference>
<accession>A0A0H2R3G9</accession>
<dbReference type="AlphaFoldDB" id="A0A0H2R3G9"/>
<dbReference type="Proteomes" id="UP000053477">
    <property type="component" value="Unassembled WGS sequence"/>
</dbReference>
<dbReference type="OrthoDB" id="284473at2759"/>
<evidence type="ECO:0000313" key="4">
    <source>
        <dbReference type="Proteomes" id="UP000053477"/>
    </source>
</evidence>
<gene>
    <name evidence="3" type="ORF">SCHPADRAFT_910725</name>
</gene>
<keyword evidence="4" id="KW-1185">Reference proteome</keyword>
<dbReference type="InterPro" id="IPR001667">
    <property type="entry name" value="DDH_dom"/>
</dbReference>
<evidence type="ECO:0000256" key="1">
    <source>
        <dbReference type="SAM" id="MobiDB-lite"/>
    </source>
</evidence>
<dbReference type="STRING" id="27342.A0A0H2R3G9"/>
<evidence type="ECO:0000313" key="3">
    <source>
        <dbReference type="EMBL" id="KLO05887.1"/>
    </source>
</evidence>
<dbReference type="InterPro" id="IPR051673">
    <property type="entry name" value="SSDNA_exonuclease_RecJ"/>
</dbReference>
<dbReference type="Gene3D" id="3.90.1640.30">
    <property type="match status" value="1"/>
</dbReference>
<dbReference type="Pfam" id="PF01368">
    <property type="entry name" value="DHH"/>
    <property type="match status" value="1"/>
</dbReference>
<name>A0A0H2R3G9_9AGAM</name>
<reference evidence="3 4" key="1">
    <citation type="submission" date="2015-04" db="EMBL/GenBank/DDBJ databases">
        <title>Complete genome sequence of Schizopora paradoxa KUC8140, a cosmopolitan wood degrader in East Asia.</title>
        <authorList>
            <consortium name="DOE Joint Genome Institute"/>
            <person name="Min B."/>
            <person name="Park H."/>
            <person name="Jang Y."/>
            <person name="Kim J.-J."/>
            <person name="Kim K.H."/>
            <person name="Pangilinan J."/>
            <person name="Lipzen A."/>
            <person name="Riley R."/>
            <person name="Grigoriev I.V."/>
            <person name="Spatafora J.W."/>
            <person name="Choi I.-G."/>
        </authorList>
    </citation>
    <scope>NUCLEOTIDE SEQUENCE [LARGE SCALE GENOMIC DNA]</scope>
    <source>
        <strain evidence="3 4">KUC8140</strain>
    </source>
</reference>
<proteinExistence type="predicted"/>
<sequence>MHKSSKRRLSLDTFGSGSPPSPRSQPSKRSRVSNPSPSPYEVPTNLNSSRIDWPAPKSNIEDARVFLKECANNSHLTLIVPDKDADGLSSGKIVHHTLVSIGLHPEKIKVHMLGKSSSVFQEDEKAKIEAHGATRIIVLDQGSRGGLSLVNTEGGRVRILIMDHHESDEFPDEALVVSACRSPPVVTSSLLTYLVCEPLHSCTCANDVCATFALLGLFGDLGPSYVKNWDDNPWPSHLGIVMKRLTKKALSDAVSMMNAPRRMADYGVKDAWDAILTSNTPKDISTNATFVEARARVNAEVERCTHTPPKFTKDGRVAVFRISSGFQVHPVIATRWAGHLKAKNLQFVMVANSGYHPSNQHTNFSCRIIAPMRKLPESERPNIIELLKEYGRKVKDSESFFERVGGDFARGHKEASGGSIFNSDFELLMDAMEVGVKAATSEVSKGSPSKSKAIDPSQKTKLTAYFPPRKT</sequence>
<evidence type="ECO:0000259" key="2">
    <source>
        <dbReference type="Pfam" id="PF01368"/>
    </source>
</evidence>
<dbReference type="SUPFAM" id="SSF64182">
    <property type="entry name" value="DHH phosphoesterases"/>
    <property type="match status" value="1"/>
</dbReference>
<protein>
    <submittedName>
        <fullName evidence="3">DHH phosphoesterase</fullName>
    </submittedName>
</protein>
<feature type="region of interest" description="Disordered" evidence="1">
    <location>
        <begin position="1"/>
        <end position="54"/>
    </location>
</feature>
<dbReference type="PANTHER" id="PTHR30255">
    <property type="entry name" value="SINGLE-STRANDED-DNA-SPECIFIC EXONUCLEASE RECJ"/>
    <property type="match status" value="1"/>
</dbReference>
<feature type="region of interest" description="Disordered" evidence="1">
    <location>
        <begin position="440"/>
        <end position="471"/>
    </location>
</feature>
<feature type="compositionally biased region" description="Polar residues" evidence="1">
    <location>
        <begin position="441"/>
        <end position="450"/>
    </location>
</feature>
<organism evidence="3 4">
    <name type="scientific">Schizopora paradoxa</name>
    <dbReference type="NCBI Taxonomy" id="27342"/>
    <lineage>
        <taxon>Eukaryota</taxon>
        <taxon>Fungi</taxon>
        <taxon>Dikarya</taxon>
        <taxon>Basidiomycota</taxon>
        <taxon>Agaricomycotina</taxon>
        <taxon>Agaricomycetes</taxon>
        <taxon>Hymenochaetales</taxon>
        <taxon>Schizoporaceae</taxon>
        <taxon>Schizopora</taxon>
    </lineage>
</organism>
<dbReference type="InterPro" id="IPR038763">
    <property type="entry name" value="DHH_sf"/>
</dbReference>
<dbReference type="InParanoid" id="A0A0H2R3G9"/>